<dbReference type="PANTHER" id="PTHR40630:SF1">
    <property type="entry name" value="DNA-BINDING PROTEIN"/>
    <property type="match status" value="1"/>
</dbReference>
<organism evidence="2 3">
    <name type="scientific">Penicillium antarcticum</name>
    <dbReference type="NCBI Taxonomy" id="416450"/>
    <lineage>
        <taxon>Eukaryota</taxon>
        <taxon>Fungi</taxon>
        <taxon>Dikarya</taxon>
        <taxon>Ascomycota</taxon>
        <taxon>Pezizomycotina</taxon>
        <taxon>Eurotiomycetes</taxon>
        <taxon>Eurotiomycetidae</taxon>
        <taxon>Eurotiales</taxon>
        <taxon>Aspergillaceae</taxon>
        <taxon>Penicillium</taxon>
    </lineage>
</organism>
<feature type="compositionally biased region" description="Polar residues" evidence="1">
    <location>
        <begin position="78"/>
        <end position="94"/>
    </location>
</feature>
<dbReference type="InterPro" id="IPR021487">
    <property type="entry name" value="DUF3140"/>
</dbReference>
<dbReference type="PANTHER" id="PTHR40630">
    <property type="entry name" value="POSSIBLE DNA-BINDING PROTEIN"/>
    <property type="match status" value="1"/>
</dbReference>
<evidence type="ECO:0000313" key="3">
    <source>
        <dbReference type="Proteomes" id="UP000191672"/>
    </source>
</evidence>
<feature type="region of interest" description="Disordered" evidence="1">
    <location>
        <begin position="1"/>
        <end position="29"/>
    </location>
</feature>
<sequence>MNDWLGEKASQTAGWHGPQRESGETVGHQSGRMIMQILEGARHHDYDRSMDNGGVYTNEELQHMRRVVSYCRRHLAQEQRNTGDVNSREYQSLKNWGHDS</sequence>
<reference evidence="3" key="1">
    <citation type="journal article" date="2017" name="Nat. Microbiol.">
        <title>Global analysis of biosynthetic gene clusters reveals vast potential of secondary metabolite production in Penicillium species.</title>
        <authorList>
            <person name="Nielsen J.C."/>
            <person name="Grijseels S."/>
            <person name="Prigent S."/>
            <person name="Ji B."/>
            <person name="Dainat J."/>
            <person name="Nielsen K.F."/>
            <person name="Frisvad J.C."/>
            <person name="Workman M."/>
            <person name="Nielsen J."/>
        </authorList>
    </citation>
    <scope>NUCLEOTIDE SEQUENCE [LARGE SCALE GENOMIC DNA]</scope>
    <source>
        <strain evidence="3">IBT 31811</strain>
    </source>
</reference>
<evidence type="ECO:0000256" key="1">
    <source>
        <dbReference type="SAM" id="MobiDB-lite"/>
    </source>
</evidence>
<gene>
    <name evidence="2" type="ORF">PENANT_c011G02635</name>
</gene>
<accession>A0A1V6Q7B3</accession>
<keyword evidence="3" id="KW-1185">Reference proteome</keyword>
<name>A0A1V6Q7B3_9EURO</name>
<dbReference type="AlphaFoldDB" id="A0A1V6Q7B3"/>
<feature type="region of interest" description="Disordered" evidence="1">
    <location>
        <begin position="78"/>
        <end position="100"/>
    </location>
</feature>
<dbReference type="STRING" id="416450.A0A1V6Q7B3"/>
<dbReference type="Proteomes" id="UP000191672">
    <property type="component" value="Unassembled WGS sequence"/>
</dbReference>
<dbReference type="EMBL" id="MDYN01000011">
    <property type="protein sequence ID" value="OQD85124.1"/>
    <property type="molecule type" value="Genomic_DNA"/>
</dbReference>
<comment type="caution">
    <text evidence="2">The sequence shown here is derived from an EMBL/GenBank/DDBJ whole genome shotgun (WGS) entry which is preliminary data.</text>
</comment>
<protein>
    <submittedName>
        <fullName evidence="2">Uncharacterized protein</fullName>
    </submittedName>
</protein>
<proteinExistence type="predicted"/>
<dbReference type="Pfam" id="PF11338">
    <property type="entry name" value="DUF3140"/>
    <property type="match status" value="1"/>
</dbReference>
<evidence type="ECO:0000313" key="2">
    <source>
        <dbReference type="EMBL" id="OQD85124.1"/>
    </source>
</evidence>